<feature type="transmembrane region" description="Helical" evidence="6">
    <location>
        <begin position="188"/>
        <end position="206"/>
    </location>
</feature>
<feature type="transmembrane region" description="Helical" evidence="6">
    <location>
        <begin position="253"/>
        <end position="270"/>
    </location>
</feature>
<keyword evidence="9" id="KW-1185">Reference proteome</keyword>
<feature type="transmembrane region" description="Helical" evidence="6">
    <location>
        <begin position="127"/>
        <end position="149"/>
    </location>
</feature>
<feature type="transmembrane region" description="Helical" evidence="6">
    <location>
        <begin position="155"/>
        <end position="176"/>
    </location>
</feature>
<dbReference type="InterPro" id="IPR000620">
    <property type="entry name" value="EamA_dom"/>
</dbReference>
<dbReference type="PANTHER" id="PTHR32322:SF18">
    <property type="entry name" value="S-ADENOSYLMETHIONINE_S-ADENOSYLHOMOCYSTEINE TRANSPORTER"/>
    <property type="match status" value="1"/>
</dbReference>
<gene>
    <name evidence="8" type="ORF">NEF87_001237</name>
</gene>
<dbReference type="Pfam" id="PF00892">
    <property type="entry name" value="EamA"/>
    <property type="match status" value="2"/>
</dbReference>
<evidence type="ECO:0000256" key="3">
    <source>
        <dbReference type="ARBA" id="ARBA00022692"/>
    </source>
</evidence>
<evidence type="ECO:0000256" key="5">
    <source>
        <dbReference type="ARBA" id="ARBA00023136"/>
    </source>
</evidence>
<dbReference type="EMBL" id="CP104013">
    <property type="protein sequence ID" value="UYP44952.1"/>
    <property type="molecule type" value="Genomic_DNA"/>
</dbReference>
<evidence type="ECO:0000256" key="2">
    <source>
        <dbReference type="ARBA" id="ARBA00022475"/>
    </source>
</evidence>
<evidence type="ECO:0000259" key="7">
    <source>
        <dbReference type="Pfam" id="PF00892"/>
    </source>
</evidence>
<feature type="transmembrane region" description="Helical" evidence="6">
    <location>
        <begin position="100"/>
        <end position="120"/>
    </location>
</feature>
<feature type="transmembrane region" description="Helical" evidence="6">
    <location>
        <begin position="43"/>
        <end position="61"/>
    </location>
</feature>
<dbReference type="SUPFAM" id="SSF103481">
    <property type="entry name" value="Multidrug resistance efflux transporter EmrE"/>
    <property type="match status" value="2"/>
</dbReference>
<feature type="transmembrane region" description="Helical" evidence="6">
    <location>
        <begin position="218"/>
        <end position="241"/>
    </location>
</feature>
<evidence type="ECO:0000313" key="9">
    <source>
        <dbReference type="Proteomes" id="UP001208689"/>
    </source>
</evidence>
<keyword evidence="2" id="KW-1003">Cell membrane</keyword>
<proteinExistence type="predicted"/>
<dbReference type="InterPro" id="IPR037185">
    <property type="entry name" value="EmrE-like"/>
</dbReference>
<comment type="subcellular location">
    <subcellularLocation>
        <location evidence="1">Cell membrane</location>
        <topology evidence="1">Multi-pass membrane protein</topology>
    </subcellularLocation>
</comment>
<accession>A0ABY6HPY3</accession>
<keyword evidence="4 6" id="KW-1133">Transmembrane helix</keyword>
<sequence length="311" mass="35353">MKKADFKYYGLLVIAMFFWGLSWPLAQIMVGQATPFQVGLFRFLIASLLYIIILFCTNFKIIKTYTWKSVRDFTILGLLGIFGYGFLFLTAMQFTTSSQGAAIAGIQPSLIAIASFLIFGEKLYPKWKYFGILLSFLGVLTIIGIQSFIEFNKNHLIGNFIVFIAFLFWCGYTLYGKKIMQKYSSLETTTWSSFTGMLMFGGAALIENRWSQLVNVPASFWWNILILGVFTTVVGFFLYFYVINKIGAVRSGVFINLVPVFGTLLSIIILNQEITWTLWIGLVLISGGILIINYPKDFSNKEQLKEQMILD</sequence>
<keyword evidence="5 6" id="KW-0472">Membrane</keyword>
<dbReference type="Proteomes" id="UP001208689">
    <property type="component" value="Chromosome"/>
</dbReference>
<feature type="transmembrane region" description="Helical" evidence="6">
    <location>
        <begin position="73"/>
        <end position="94"/>
    </location>
</feature>
<protein>
    <recommendedName>
        <fullName evidence="7">EamA domain-containing protein</fullName>
    </recommendedName>
</protein>
<feature type="transmembrane region" description="Helical" evidence="6">
    <location>
        <begin position="276"/>
        <end position="295"/>
    </location>
</feature>
<name>A0ABY6HPY3_9ARCH</name>
<keyword evidence="3 6" id="KW-0812">Transmembrane</keyword>
<evidence type="ECO:0000256" key="4">
    <source>
        <dbReference type="ARBA" id="ARBA00022989"/>
    </source>
</evidence>
<reference evidence="8" key="1">
    <citation type="submission" date="2022-09" db="EMBL/GenBank/DDBJ databases">
        <title>Actin cytoskeleton and complex cell architecture in an #Asgard archaeon.</title>
        <authorList>
            <person name="Ponce Toledo R.I."/>
            <person name="Schleper C."/>
            <person name="Rodrigues Oliveira T."/>
            <person name="Wollweber F."/>
            <person name="Xu J."/>
            <person name="Rittmann S."/>
            <person name="Klingl A."/>
            <person name="Pilhofer M."/>
        </authorList>
    </citation>
    <scope>NUCLEOTIDE SEQUENCE</scope>
    <source>
        <strain evidence="8">B-35</strain>
    </source>
</reference>
<feature type="domain" description="EamA" evidence="7">
    <location>
        <begin position="9"/>
        <end position="143"/>
    </location>
</feature>
<dbReference type="InterPro" id="IPR050638">
    <property type="entry name" value="AA-Vitamin_Transporters"/>
</dbReference>
<dbReference type="PANTHER" id="PTHR32322">
    <property type="entry name" value="INNER MEMBRANE TRANSPORTER"/>
    <property type="match status" value="1"/>
</dbReference>
<evidence type="ECO:0000313" key="8">
    <source>
        <dbReference type="EMBL" id="UYP44952.1"/>
    </source>
</evidence>
<feature type="domain" description="EamA" evidence="7">
    <location>
        <begin position="157"/>
        <end position="293"/>
    </location>
</feature>
<organism evidence="8 9">
    <name type="scientific">Candidatus Lokiarchaeum ossiferum</name>
    <dbReference type="NCBI Taxonomy" id="2951803"/>
    <lineage>
        <taxon>Archaea</taxon>
        <taxon>Promethearchaeati</taxon>
        <taxon>Promethearchaeota</taxon>
        <taxon>Promethearchaeia</taxon>
        <taxon>Promethearchaeales</taxon>
        <taxon>Promethearchaeaceae</taxon>
        <taxon>Candidatus Lokiarchaeum</taxon>
    </lineage>
</organism>
<evidence type="ECO:0000256" key="6">
    <source>
        <dbReference type="SAM" id="Phobius"/>
    </source>
</evidence>
<evidence type="ECO:0000256" key="1">
    <source>
        <dbReference type="ARBA" id="ARBA00004651"/>
    </source>
</evidence>